<evidence type="ECO:0000313" key="3">
    <source>
        <dbReference type="Proteomes" id="UP000193387"/>
    </source>
</evidence>
<dbReference type="GO" id="GO:0016747">
    <property type="term" value="F:acyltransferase activity, transferring groups other than amino-acyl groups"/>
    <property type="evidence" value="ECO:0007669"/>
    <property type="project" value="InterPro"/>
</dbReference>
<comment type="caution">
    <text evidence="2">The sequence shown here is derived from an EMBL/GenBank/DDBJ whole genome shotgun (WGS) entry which is preliminary data.</text>
</comment>
<dbReference type="EMBL" id="LQPR01000055">
    <property type="protein sequence ID" value="ORW68188.1"/>
    <property type="molecule type" value="Genomic_DNA"/>
</dbReference>
<dbReference type="PANTHER" id="PTHR42870:SF1">
    <property type="entry name" value="NON-SPECIFIC LIPID-TRANSFER PROTEIN-LIKE 2"/>
    <property type="match status" value="1"/>
</dbReference>
<reference evidence="2 3" key="1">
    <citation type="submission" date="2016-01" db="EMBL/GenBank/DDBJ databases">
        <title>The new phylogeny of the genus Mycobacterium.</title>
        <authorList>
            <person name="Tarcisio F."/>
            <person name="Conor M."/>
            <person name="Antonella G."/>
            <person name="Elisabetta G."/>
            <person name="Giulia F.S."/>
            <person name="Sara T."/>
            <person name="Anna F."/>
            <person name="Clotilde B."/>
            <person name="Roberto B."/>
            <person name="Veronica D.S."/>
            <person name="Fabio R."/>
            <person name="Monica P."/>
            <person name="Olivier J."/>
            <person name="Enrico T."/>
            <person name="Nicola S."/>
        </authorList>
    </citation>
    <scope>NUCLEOTIDE SEQUENCE [LARGE SCALE GENOMIC DNA]</scope>
    <source>
        <strain evidence="2 3">DSM 44616</strain>
    </source>
</reference>
<dbReference type="Pfam" id="PF22691">
    <property type="entry name" value="Thiolase_C_1"/>
    <property type="match status" value="1"/>
</dbReference>
<evidence type="ECO:0000313" key="2">
    <source>
        <dbReference type="EMBL" id="ORW68188.1"/>
    </source>
</evidence>
<dbReference type="InterPro" id="IPR016039">
    <property type="entry name" value="Thiolase-like"/>
</dbReference>
<feature type="domain" description="Thiolase C-terminal" evidence="1">
    <location>
        <begin position="261"/>
        <end position="391"/>
    </location>
</feature>
<dbReference type="SUPFAM" id="SSF53901">
    <property type="entry name" value="Thiolase-like"/>
    <property type="match status" value="2"/>
</dbReference>
<sequence>MTDAGFERHAAITGIGQSQVGRRLGRSAIDLTMEACLAAIADAGLVKGQIDGVSTYPGGDELTSMGYCGPTANALQDAMRLELSWYQGAAELPGQLGAVVAACMAIATGLARHVLVYRTVTESTAQGAAGRGSVLGAAADTAAGIGRWMAPFGAVSAVNWLAPLAMRHFHVYGTTREQLAQIPLVQRHHASLNPRAVLRSPMALQDYLSARMISTPLCLLDCDIPVDGSTALVVSVIDTAKDSPHGAVGFEAFGTALHGRPSWDQYQDMTSMASRGAAEHLWSRTTLRPADIDVAQLYDGFSVLALIWLESLGFCEHGDGGRYVEGGQRISLTGELPLNTGGGQLSAGRLHGFGLIYEAVTQLRHQAGERQVAKAEVALVANGGGPIAGAMILTRMR</sequence>
<evidence type="ECO:0000259" key="1">
    <source>
        <dbReference type="Pfam" id="PF22691"/>
    </source>
</evidence>
<keyword evidence="3" id="KW-1185">Reference proteome</keyword>
<protein>
    <submittedName>
        <fullName evidence="2">DitF protein</fullName>
    </submittedName>
</protein>
<dbReference type="PIRSF" id="PIRSF000429">
    <property type="entry name" value="Ac-CoA_Ac_transf"/>
    <property type="match status" value="1"/>
</dbReference>
<dbReference type="Proteomes" id="UP000193387">
    <property type="component" value="Unassembled WGS sequence"/>
</dbReference>
<dbReference type="AlphaFoldDB" id="A0AAJ3TTK8"/>
<gene>
    <name evidence="2" type="ORF">AWC23_22005</name>
</gene>
<dbReference type="PANTHER" id="PTHR42870">
    <property type="entry name" value="ACETYL-COA C-ACETYLTRANSFERASE"/>
    <property type="match status" value="1"/>
</dbReference>
<dbReference type="CDD" id="cd00829">
    <property type="entry name" value="SCP-x_thiolase"/>
    <property type="match status" value="1"/>
</dbReference>
<dbReference type="RefSeq" id="WP_142280777.1">
    <property type="nucleotide sequence ID" value="NZ_AP022573.1"/>
</dbReference>
<dbReference type="Gene3D" id="3.40.47.10">
    <property type="match status" value="1"/>
</dbReference>
<name>A0AAJ3TTK8_9MYCO</name>
<accession>A0AAJ3TTK8</accession>
<proteinExistence type="predicted"/>
<dbReference type="InterPro" id="IPR055140">
    <property type="entry name" value="Thiolase_C_2"/>
</dbReference>
<organism evidence="2 3">
    <name type="scientific">Mycobacterium saskatchewanense</name>
    <dbReference type="NCBI Taxonomy" id="220927"/>
    <lineage>
        <taxon>Bacteria</taxon>
        <taxon>Bacillati</taxon>
        <taxon>Actinomycetota</taxon>
        <taxon>Actinomycetes</taxon>
        <taxon>Mycobacteriales</taxon>
        <taxon>Mycobacteriaceae</taxon>
        <taxon>Mycobacterium</taxon>
        <taxon>Mycobacterium simiae complex</taxon>
    </lineage>
</organism>
<dbReference type="InterPro" id="IPR002155">
    <property type="entry name" value="Thiolase"/>
</dbReference>